<sequence length="230" mass="24810">MAAGSSTRGEAVFGALRSDILAGRLTPGARLPFADLCARYGASTGVLREGLSRLVEQGLVRLEPQQGYRVTPLSEQDLVDLTEARVQIETLVLSAAIAEGDLAWESRLTALHHTLSKTPQVDQADPARFSEAWTRAHADYHAAVLSGCGNARLRGLADGLRASAELYRQWSRPLGQDHHRDIAGEHRALLDAVLARDTDTALAVLTAHIQHTSAVLLDHTTTEDDKRVAG</sequence>
<protein>
    <submittedName>
        <fullName evidence="5">GntR family transcriptional regulator</fullName>
    </submittedName>
</protein>
<dbReference type="Pfam" id="PF00392">
    <property type="entry name" value="GntR"/>
    <property type="match status" value="1"/>
</dbReference>
<dbReference type="InterPro" id="IPR036390">
    <property type="entry name" value="WH_DNA-bd_sf"/>
</dbReference>
<dbReference type="SMART" id="SM00345">
    <property type="entry name" value="HTH_GNTR"/>
    <property type="match status" value="1"/>
</dbReference>
<accession>A0ABU8M4D7</accession>
<name>A0ABU8M4D7_9PSEU</name>
<dbReference type="PANTHER" id="PTHR43537">
    <property type="entry name" value="TRANSCRIPTIONAL REGULATOR, GNTR FAMILY"/>
    <property type="match status" value="1"/>
</dbReference>
<dbReference type="InterPro" id="IPR036388">
    <property type="entry name" value="WH-like_DNA-bd_sf"/>
</dbReference>
<evidence type="ECO:0000256" key="2">
    <source>
        <dbReference type="ARBA" id="ARBA00023125"/>
    </source>
</evidence>
<reference evidence="5 6" key="1">
    <citation type="submission" date="2024-03" db="EMBL/GenBank/DDBJ databases">
        <title>Actinomycetospora sp. OC33-EN07, a novel actinomycete isolated from wild orchid (Aerides multiflora).</title>
        <authorList>
            <person name="Suriyachadkun C."/>
        </authorList>
    </citation>
    <scope>NUCLEOTIDE SEQUENCE [LARGE SCALE GENOMIC DNA]</scope>
    <source>
        <strain evidence="5 6">OC33-EN07</strain>
    </source>
</reference>
<dbReference type="SUPFAM" id="SSF48008">
    <property type="entry name" value="GntR ligand-binding domain-like"/>
    <property type="match status" value="1"/>
</dbReference>
<dbReference type="SUPFAM" id="SSF46785">
    <property type="entry name" value="Winged helix' DNA-binding domain"/>
    <property type="match status" value="1"/>
</dbReference>
<dbReference type="InterPro" id="IPR011711">
    <property type="entry name" value="GntR_C"/>
</dbReference>
<dbReference type="InterPro" id="IPR000524">
    <property type="entry name" value="Tscrpt_reg_HTH_GntR"/>
</dbReference>
<evidence type="ECO:0000313" key="5">
    <source>
        <dbReference type="EMBL" id="MEJ2862188.1"/>
    </source>
</evidence>
<dbReference type="CDD" id="cd07377">
    <property type="entry name" value="WHTH_GntR"/>
    <property type="match status" value="1"/>
</dbReference>
<gene>
    <name evidence="5" type="ORF">WCD58_13535</name>
</gene>
<evidence type="ECO:0000259" key="4">
    <source>
        <dbReference type="PROSITE" id="PS50949"/>
    </source>
</evidence>
<keyword evidence="2" id="KW-0238">DNA-binding</keyword>
<dbReference type="Proteomes" id="UP001369736">
    <property type="component" value="Unassembled WGS sequence"/>
</dbReference>
<feature type="domain" description="HTH gntR-type" evidence="4">
    <location>
        <begin position="6"/>
        <end position="73"/>
    </location>
</feature>
<dbReference type="EMBL" id="JBBEGM010000004">
    <property type="protein sequence ID" value="MEJ2862188.1"/>
    <property type="molecule type" value="Genomic_DNA"/>
</dbReference>
<dbReference type="RefSeq" id="WP_337703560.1">
    <property type="nucleotide sequence ID" value="NZ_JBBEGM010000004.1"/>
</dbReference>
<keyword evidence="1" id="KW-0805">Transcription regulation</keyword>
<proteinExistence type="predicted"/>
<dbReference type="PANTHER" id="PTHR43537:SF5">
    <property type="entry name" value="UXU OPERON TRANSCRIPTIONAL REGULATOR"/>
    <property type="match status" value="1"/>
</dbReference>
<keyword evidence="3" id="KW-0804">Transcription</keyword>
<dbReference type="SMART" id="SM00895">
    <property type="entry name" value="FCD"/>
    <property type="match status" value="1"/>
</dbReference>
<keyword evidence="6" id="KW-1185">Reference proteome</keyword>
<dbReference type="Gene3D" id="1.20.120.530">
    <property type="entry name" value="GntR ligand-binding domain-like"/>
    <property type="match status" value="1"/>
</dbReference>
<dbReference type="PROSITE" id="PS50949">
    <property type="entry name" value="HTH_GNTR"/>
    <property type="match status" value="1"/>
</dbReference>
<evidence type="ECO:0000313" key="6">
    <source>
        <dbReference type="Proteomes" id="UP001369736"/>
    </source>
</evidence>
<evidence type="ECO:0000256" key="1">
    <source>
        <dbReference type="ARBA" id="ARBA00023015"/>
    </source>
</evidence>
<dbReference type="Pfam" id="PF07729">
    <property type="entry name" value="FCD"/>
    <property type="match status" value="1"/>
</dbReference>
<comment type="caution">
    <text evidence="5">The sequence shown here is derived from an EMBL/GenBank/DDBJ whole genome shotgun (WGS) entry which is preliminary data.</text>
</comment>
<evidence type="ECO:0000256" key="3">
    <source>
        <dbReference type="ARBA" id="ARBA00023163"/>
    </source>
</evidence>
<organism evidence="5 6">
    <name type="scientific">Actinomycetospora flava</name>
    <dbReference type="NCBI Taxonomy" id="3129232"/>
    <lineage>
        <taxon>Bacteria</taxon>
        <taxon>Bacillati</taxon>
        <taxon>Actinomycetota</taxon>
        <taxon>Actinomycetes</taxon>
        <taxon>Pseudonocardiales</taxon>
        <taxon>Pseudonocardiaceae</taxon>
        <taxon>Actinomycetospora</taxon>
    </lineage>
</organism>
<dbReference type="Gene3D" id="1.10.10.10">
    <property type="entry name" value="Winged helix-like DNA-binding domain superfamily/Winged helix DNA-binding domain"/>
    <property type="match status" value="1"/>
</dbReference>
<dbReference type="InterPro" id="IPR008920">
    <property type="entry name" value="TF_FadR/GntR_C"/>
</dbReference>